<evidence type="ECO:0000313" key="1">
    <source>
        <dbReference type="EMBL" id="KAI9916029.1"/>
    </source>
</evidence>
<reference evidence="1 2" key="1">
    <citation type="journal article" date="2022" name="bioRxiv">
        <title>The genome of the oomycete Peronosclerospora sorghi, a cosmopolitan pathogen of maize and sorghum, is inflated with dispersed pseudogenes.</title>
        <authorList>
            <person name="Fletcher K."/>
            <person name="Martin F."/>
            <person name="Isakeit T."/>
            <person name="Cavanaugh K."/>
            <person name="Magill C."/>
            <person name="Michelmore R."/>
        </authorList>
    </citation>
    <scope>NUCLEOTIDE SEQUENCE [LARGE SCALE GENOMIC DNA]</scope>
    <source>
        <strain evidence="1">P6</strain>
    </source>
</reference>
<organism evidence="1 2">
    <name type="scientific">Peronosclerospora sorghi</name>
    <dbReference type="NCBI Taxonomy" id="230839"/>
    <lineage>
        <taxon>Eukaryota</taxon>
        <taxon>Sar</taxon>
        <taxon>Stramenopiles</taxon>
        <taxon>Oomycota</taxon>
        <taxon>Peronosporomycetes</taxon>
        <taxon>Peronosporales</taxon>
        <taxon>Peronosporaceae</taxon>
        <taxon>Peronosclerospora</taxon>
    </lineage>
</organism>
<dbReference type="Proteomes" id="UP001163321">
    <property type="component" value="Chromosome 3"/>
</dbReference>
<keyword evidence="2" id="KW-1185">Reference proteome</keyword>
<proteinExistence type="predicted"/>
<gene>
    <name evidence="1" type="ORF">PsorP6_007737</name>
</gene>
<name>A0ACC0WB77_9STRA</name>
<protein>
    <submittedName>
        <fullName evidence="1">Uncharacterized protein</fullName>
    </submittedName>
</protein>
<evidence type="ECO:0000313" key="2">
    <source>
        <dbReference type="Proteomes" id="UP001163321"/>
    </source>
</evidence>
<dbReference type="EMBL" id="CM047582">
    <property type="protein sequence ID" value="KAI9916029.1"/>
    <property type="molecule type" value="Genomic_DNA"/>
</dbReference>
<sequence length="238" mass="25530">MNVLNHPAFIKGFLDPSFIAENPELLLPSKSTNCGQKMLKYIGNTIVKSPEKALGATGPAPSKVDPLIPTLSPPSASNENSLRKTYVDEGHEAFAKSVRAKKGLLRMDTTWRDAHQSLLATRLRTRDMLAMLLLLPSPCGIYVLSIKDMAGLLKPTAAKILVSAIRKEFPDLLIHVHTHDTAGTGVSSMLEAAYARADAMDVATDAMSGTTSQPSMGAIVAALKGSNYDTNVDPDEIM</sequence>
<comment type="caution">
    <text evidence="1">The sequence shown here is derived from an EMBL/GenBank/DDBJ whole genome shotgun (WGS) entry which is preliminary data.</text>
</comment>
<accession>A0ACC0WB77</accession>